<keyword evidence="8" id="KW-1185">Reference proteome</keyword>
<dbReference type="InterPro" id="IPR027268">
    <property type="entry name" value="Peptidase_M4/M1_CTD_sf"/>
</dbReference>
<evidence type="ECO:0000313" key="8">
    <source>
        <dbReference type="Proteomes" id="UP000198748"/>
    </source>
</evidence>
<dbReference type="SUPFAM" id="SSF55486">
    <property type="entry name" value="Metalloproteases ('zincins'), catalytic domain"/>
    <property type="match status" value="1"/>
</dbReference>
<dbReference type="OrthoDB" id="291295at2"/>
<dbReference type="Proteomes" id="UP000198748">
    <property type="component" value="Unassembled WGS sequence"/>
</dbReference>
<evidence type="ECO:0000256" key="1">
    <source>
        <dbReference type="ARBA" id="ARBA00022670"/>
    </source>
</evidence>
<keyword evidence="3" id="KW-0862">Zinc</keyword>
<name>A0A1G7NFR3_9BACT</name>
<dbReference type="InterPro" id="IPR001570">
    <property type="entry name" value="Peptidase_M4_C_domain"/>
</dbReference>
<feature type="domain" description="Peptidase M4 C-terminal" evidence="6">
    <location>
        <begin position="215"/>
        <end position="372"/>
    </location>
</feature>
<dbReference type="InterPro" id="IPR050728">
    <property type="entry name" value="Zinc_Metalloprotease_M4"/>
</dbReference>
<keyword evidence="2" id="KW-0378">Hydrolase</keyword>
<evidence type="ECO:0000259" key="6">
    <source>
        <dbReference type="Pfam" id="PF02868"/>
    </source>
</evidence>
<evidence type="ECO:0000256" key="4">
    <source>
        <dbReference type="ARBA" id="ARBA00023049"/>
    </source>
</evidence>
<dbReference type="STRING" id="659014.SAMN04487996_11240"/>
<proteinExistence type="predicted"/>
<organism evidence="7 8">
    <name type="scientific">Dyadobacter soli</name>
    <dbReference type="NCBI Taxonomy" id="659014"/>
    <lineage>
        <taxon>Bacteria</taxon>
        <taxon>Pseudomonadati</taxon>
        <taxon>Bacteroidota</taxon>
        <taxon>Cytophagia</taxon>
        <taxon>Cytophagales</taxon>
        <taxon>Spirosomataceae</taxon>
        <taxon>Dyadobacter</taxon>
    </lineage>
</organism>
<gene>
    <name evidence="7" type="ORF">SAMN04487996_11240</name>
</gene>
<dbReference type="PANTHER" id="PTHR33794:SF1">
    <property type="entry name" value="BACILLOLYSIN"/>
    <property type="match status" value="1"/>
</dbReference>
<dbReference type="InterPro" id="IPR013783">
    <property type="entry name" value="Ig-like_fold"/>
</dbReference>
<dbReference type="Pfam" id="PF02868">
    <property type="entry name" value="Peptidase_M4_C"/>
    <property type="match status" value="1"/>
</dbReference>
<dbReference type="RefSeq" id="WP_090153929.1">
    <property type="nucleotide sequence ID" value="NZ_FNAN01000012.1"/>
</dbReference>
<evidence type="ECO:0000256" key="3">
    <source>
        <dbReference type="ARBA" id="ARBA00022833"/>
    </source>
</evidence>
<protein>
    <submittedName>
        <fullName evidence="7">Thermolysin metallopeptidase, alpha-helical domain</fullName>
    </submittedName>
</protein>
<dbReference type="Gene3D" id="1.10.390.10">
    <property type="entry name" value="Neutral Protease Domain 2"/>
    <property type="match status" value="1"/>
</dbReference>
<dbReference type="GO" id="GO:0006508">
    <property type="term" value="P:proteolysis"/>
    <property type="evidence" value="ECO:0007669"/>
    <property type="project" value="UniProtKB-KW"/>
</dbReference>
<keyword evidence="1" id="KW-0645">Protease</keyword>
<dbReference type="Gene3D" id="2.60.40.10">
    <property type="entry name" value="Immunoglobulins"/>
    <property type="match status" value="2"/>
</dbReference>
<dbReference type="PANTHER" id="PTHR33794">
    <property type="entry name" value="BACILLOLYSIN"/>
    <property type="match status" value="1"/>
</dbReference>
<feature type="signal peptide" evidence="5">
    <location>
        <begin position="1"/>
        <end position="19"/>
    </location>
</feature>
<reference evidence="8" key="1">
    <citation type="submission" date="2016-10" db="EMBL/GenBank/DDBJ databases">
        <authorList>
            <person name="Varghese N."/>
            <person name="Submissions S."/>
        </authorList>
    </citation>
    <scope>NUCLEOTIDE SEQUENCE [LARGE SCALE GENOMIC DNA]</scope>
    <source>
        <strain evidence="8">DSM 25329</strain>
    </source>
</reference>
<accession>A0A1G7NFR3</accession>
<dbReference type="AlphaFoldDB" id="A0A1G7NFR3"/>
<dbReference type="EMBL" id="FNAN01000012">
    <property type="protein sequence ID" value="SDF72806.1"/>
    <property type="molecule type" value="Genomic_DNA"/>
</dbReference>
<dbReference type="Gene3D" id="3.10.170.10">
    <property type="match status" value="1"/>
</dbReference>
<feature type="chain" id="PRO_5011672435" evidence="5">
    <location>
        <begin position="20"/>
        <end position="1060"/>
    </location>
</feature>
<keyword evidence="4" id="KW-0482">Metalloprotease</keyword>
<evidence type="ECO:0000313" key="7">
    <source>
        <dbReference type="EMBL" id="SDF72806.1"/>
    </source>
</evidence>
<evidence type="ECO:0000256" key="5">
    <source>
        <dbReference type="SAM" id="SignalP"/>
    </source>
</evidence>
<dbReference type="GO" id="GO:0004222">
    <property type="term" value="F:metalloendopeptidase activity"/>
    <property type="evidence" value="ECO:0007669"/>
    <property type="project" value="InterPro"/>
</dbReference>
<sequence>MKHLQAILLLLLFCRASFSQTLHNAKNVDRTAMSFFDGQKTFRALEHTVNNDPASDKIYRLQTLPENGYPEIILKGVDNGTEVFFEDQTPFDNLFDNNQTPHLSSEAVQTFYGFQEVMKAFGQRFGWKGIDGTGTLPIKIFMKDGEDEPFPVPNNAGFVEDTSNEHFIFFRSLSQPGSFNNVLEIIGHEFTHAVLLHKTGVVYSDDLTCSEFNTLHEGIADIFGIYLENRIEKSDPQNFNWLFSEQFKAAEDFSSPKNHQFADTYNGQFYVNVCSDYYNPHPGAGVAEKWFVLLSDGFQGSAYNDLGYGYSNLSGIGPEKAIQIVWEALASLKAYSDYPALKAFTLKAAEKLYGLHSTEYLAVQNAWCAVGVCDNNSVSFTMYPANGAVSINPWPTTKINLTWQNALATKWRVQTSTKFDFSENLQEVDTDNTTMVIDPNGLLTYSASVDAYYHPGEKVYARAQIIEADPNFCKGLNPLCAYYQQFGPAHAFTLKDQKVEFWPGNSLPQVVNPWNKPKFIWKSVPGSDRYRIQVATDNAFKGIIYDEVVLHTGNFTEKGEINTILEAGHDYYLRIRAERLDFVKINKNYGAWSDVIQVHGATPQTSITQALNQGPNDPPKVIPSLGCWITWYAYSGATSYVVQVAKDPSFTDVIRSETAAANITTIEFAIPQVPDKTELFFRVLPQKGSAVGLCNNTFSVITNESATIPKMKSPTDGSNFPFKNFLAVFSWNGGTLSMPIVDHFELFVTENTFGLTTILATKGKDLDLAVLDEFLFDDKLGVTVSVRGVGPFGAKSALSAPFHYNICADHPVVLFPGDQTGVVDAMQDFNIDWNDSFFDPITEYRVTLKDATTGIAMPGFSDKPTTATSMLVPAGTLTNGKKYAVSVKNAFSCAGILLPVNVFSAASSGSNQPQPPKLVNFTIGFNGFRNDPDGSVFPPEYGTSNFVLGFKLIDPDENPLELVDPNGNIVTELDVDSENSGIIMHASNKPQGTYKLRVTMKDITDPLLYYPFDQPRFSVFLNGQPEINPHVITVDFVNPASAFNEWQVGFQFADIILDIK</sequence>
<evidence type="ECO:0000256" key="2">
    <source>
        <dbReference type="ARBA" id="ARBA00022801"/>
    </source>
</evidence>
<keyword evidence="5" id="KW-0732">Signal</keyword>